<protein>
    <recommendedName>
        <fullName evidence="3">HD domain-containing protein</fullName>
    </recommendedName>
</protein>
<dbReference type="SUPFAM" id="SSF109604">
    <property type="entry name" value="HD-domain/PDEase-like"/>
    <property type="match status" value="1"/>
</dbReference>
<dbReference type="PANTHER" id="PTHR21174">
    <property type="match status" value="1"/>
</dbReference>
<dbReference type="InterPro" id="IPR009218">
    <property type="entry name" value="HD_phosphohydro"/>
</dbReference>
<dbReference type="PANTHER" id="PTHR21174:SF0">
    <property type="entry name" value="HD PHOSPHOHYDROLASE FAMILY PROTEIN-RELATED"/>
    <property type="match status" value="1"/>
</dbReference>
<dbReference type="Proteomes" id="UP000815677">
    <property type="component" value="Unassembled WGS sequence"/>
</dbReference>
<dbReference type="PIRSF" id="PIRSF035170">
    <property type="entry name" value="HD_phosphohydro"/>
    <property type="match status" value="1"/>
</dbReference>
<organism evidence="1 2">
    <name type="scientific">Mycena chlorophos</name>
    <name type="common">Agaric fungus</name>
    <name type="synonym">Agaricus chlorophos</name>
    <dbReference type="NCBI Taxonomy" id="658473"/>
    <lineage>
        <taxon>Eukaryota</taxon>
        <taxon>Fungi</taxon>
        <taxon>Dikarya</taxon>
        <taxon>Basidiomycota</taxon>
        <taxon>Agaricomycotina</taxon>
        <taxon>Agaricomycetes</taxon>
        <taxon>Agaricomycetidae</taxon>
        <taxon>Agaricales</taxon>
        <taxon>Marasmiineae</taxon>
        <taxon>Mycenaceae</taxon>
        <taxon>Mycena</taxon>
    </lineage>
</organism>
<accession>A0ABQ0MBJ1</accession>
<dbReference type="EMBL" id="DF849963">
    <property type="protein sequence ID" value="GAT60647.1"/>
    <property type="molecule type" value="Genomic_DNA"/>
</dbReference>
<name>A0ABQ0MBJ1_MYCCL</name>
<keyword evidence="2" id="KW-1185">Reference proteome</keyword>
<gene>
    <name evidence="1" type="ORF">MCHLO_16767</name>
</gene>
<evidence type="ECO:0008006" key="3">
    <source>
        <dbReference type="Google" id="ProtNLM"/>
    </source>
</evidence>
<sequence>MSSATEFRFAETISSIDPNIDGELVKRTATDLQERYSEPQRHYHTLEHIGFMLNAFTKCDTPNVPRDIIELAIWFHDCVYDPVRGGPWNEQESIRVWEQFAEATCSQAMLKLKEPVSCLIDATISHHIPAVLASPLEVSHAATFLDLDMGILAASPTVYETYANGIRHEYAHYSDTDYRAGRTKVLQNFLARERIFLAEGSEPLEASARSNIEAEIRRLQG</sequence>
<evidence type="ECO:0000313" key="1">
    <source>
        <dbReference type="EMBL" id="GAT60647.1"/>
    </source>
</evidence>
<proteinExistence type="predicted"/>
<reference evidence="1" key="1">
    <citation type="submission" date="2014-09" db="EMBL/GenBank/DDBJ databases">
        <title>Genome sequence of the luminous mushroom Mycena chlorophos for searching fungal bioluminescence genes.</title>
        <authorList>
            <person name="Tanaka Y."/>
            <person name="Kasuga D."/>
            <person name="Oba Y."/>
            <person name="Hase S."/>
            <person name="Sato K."/>
            <person name="Oba Y."/>
            <person name="Sakakibara Y."/>
        </authorList>
    </citation>
    <scope>NUCLEOTIDE SEQUENCE</scope>
</reference>
<evidence type="ECO:0000313" key="2">
    <source>
        <dbReference type="Proteomes" id="UP000815677"/>
    </source>
</evidence>